<dbReference type="STRING" id="6280.A0A0N4TZ04"/>
<dbReference type="EMBL" id="UZAD01013549">
    <property type="protein sequence ID" value="VDN95376.1"/>
    <property type="molecule type" value="Genomic_DNA"/>
</dbReference>
<feature type="signal peptide" evidence="1">
    <location>
        <begin position="1"/>
        <end position="19"/>
    </location>
</feature>
<sequence length="143" mass="16182">MLLLLSAIDFLLFPVYTGAVNRDSNECNNQCDHYADTAAFENCIKKCSSERFTTNAFANRMETKLSNGNLCLILGYPSPPFNISVDTTAIIGNVKFLESTVSWNFEPDSGRVGFYLRVTAVEDWCERDFPGYYTYEIGPVWNE</sequence>
<dbReference type="WBParaSite" id="BPAG_0001426301-mRNA-1">
    <property type="protein sequence ID" value="BPAG_0001426301-mRNA-1"/>
    <property type="gene ID" value="BPAG_0001426301"/>
</dbReference>
<reference evidence="2 3" key="2">
    <citation type="submission" date="2018-11" db="EMBL/GenBank/DDBJ databases">
        <authorList>
            <consortium name="Pathogen Informatics"/>
        </authorList>
    </citation>
    <scope>NUCLEOTIDE SEQUENCE [LARGE SCALE GENOMIC DNA]</scope>
</reference>
<evidence type="ECO:0000313" key="4">
    <source>
        <dbReference type="WBParaSite" id="BPAG_0001426301-mRNA-1"/>
    </source>
</evidence>
<keyword evidence="3" id="KW-1185">Reference proteome</keyword>
<organism evidence="4">
    <name type="scientific">Brugia pahangi</name>
    <name type="common">Filarial nematode worm</name>
    <dbReference type="NCBI Taxonomy" id="6280"/>
    <lineage>
        <taxon>Eukaryota</taxon>
        <taxon>Metazoa</taxon>
        <taxon>Ecdysozoa</taxon>
        <taxon>Nematoda</taxon>
        <taxon>Chromadorea</taxon>
        <taxon>Rhabditida</taxon>
        <taxon>Spirurina</taxon>
        <taxon>Spiruromorpha</taxon>
        <taxon>Filarioidea</taxon>
        <taxon>Onchocercidae</taxon>
        <taxon>Brugia</taxon>
    </lineage>
</organism>
<proteinExistence type="predicted"/>
<evidence type="ECO:0000313" key="3">
    <source>
        <dbReference type="Proteomes" id="UP000278627"/>
    </source>
</evidence>
<reference evidence="4" key="1">
    <citation type="submission" date="2017-02" db="UniProtKB">
        <authorList>
            <consortium name="WormBaseParasite"/>
        </authorList>
    </citation>
    <scope>IDENTIFICATION</scope>
</reference>
<accession>A0A0N4TZ04</accession>
<dbReference type="AlphaFoldDB" id="A0A0N4TZ04"/>
<evidence type="ECO:0000313" key="2">
    <source>
        <dbReference type="EMBL" id="VDN95376.1"/>
    </source>
</evidence>
<feature type="chain" id="PRO_5043122371" evidence="1">
    <location>
        <begin position="20"/>
        <end position="143"/>
    </location>
</feature>
<evidence type="ECO:0000256" key="1">
    <source>
        <dbReference type="SAM" id="SignalP"/>
    </source>
</evidence>
<dbReference type="Proteomes" id="UP000278627">
    <property type="component" value="Unassembled WGS sequence"/>
</dbReference>
<gene>
    <name evidence="2" type="ORF">BPAG_LOCUS14191</name>
</gene>
<keyword evidence="1" id="KW-0732">Signal</keyword>
<protein>
    <submittedName>
        <fullName evidence="4">C-type lectin domain-containing protein</fullName>
    </submittedName>
</protein>
<name>A0A0N4TZ04_BRUPA</name>